<sequence>MKQNKETIKSYFETGDRPTQEQYHDTWDSFWHKDESQFENRVVNIATSGTYEVDLSLASKWRLTLASATDITFINKPIGDSIKIIELEISGDNPLLFNDTVWFDEDSDSYNGTKWNRYTISLESDIIRGFVKNLNTV</sequence>
<reference evidence="1" key="1">
    <citation type="submission" date="2021-04" db="EMBL/GenBank/DDBJ databases">
        <authorList>
            <person name="Pira H."/>
            <person name="Risdian C."/>
            <person name="Wink J."/>
        </authorList>
    </citation>
    <scope>NUCLEOTIDE SEQUENCE</scope>
    <source>
        <strain evidence="1">WHY3</strain>
    </source>
</reference>
<proteinExistence type="predicted"/>
<dbReference type="Proteomes" id="UP001138894">
    <property type="component" value="Unassembled WGS sequence"/>
</dbReference>
<evidence type="ECO:0000313" key="2">
    <source>
        <dbReference type="Proteomes" id="UP001138894"/>
    </source>
</evidence>
<name>A0A9X1F890_9FLAO</name>
<dbReference type="RefSeq" id="WP_218545665.1">
    <property type="nucleotide sequence ID" value="NZ_JAGSPD010000005.1"/>
</dbReference>
<accession>A0A9X1F890</accession>
<protein>
    <submittedName>
        <fullName evidence="1">Uncharacterized protein</fullName>
    </submittedName>
</protein>
<comment type="caution">
    <text evidence="1">The sequence shown here is derived from an EMBL/GenBank/DDBJ whole genome shotgun (WGS) entry which is preliminary data.</text>
</comment>
<evidence type="ECO:0000313" key="1">
    <source>
        <dbReference type="EMBL" id="MBV7269104.1"/>
    </source>
</evidence>
<dbReference type="EMBL" id="JAGSPD010000005">
    <property type="protein sequence ID" value="MBV7269104.1"/>
    <property type="molecule type" value="Genomic_DNA"/>
</dbReference>
<gene>
    <name evidence="1" type="ORF">KCG49_07885</name>
</gene>
<keyword evidence="2" id="KW-1185">Reference proteome</keyword>
<dbReference type="AlphaFoldDB" id="A0A9X1F890"/>
<organism evidence="1 2">
    <name type="scientific">Winogradskyella luteola</name>
    <dbReference type="NCBI Taxonomy" id="2828330"/>
    <lineage>
        <taxon>Bacteria</taxon>
        <taxon>Pseudomonadati</taxon>
        <taxon>Bacteroidota</taxon>
        <taxon>Flavobacteriia</taxon>
        <taxon>Flavobacteriales</taxon>
        <taxon>Flavobacteriaceae</taxon>
        <taxon>Winogradskyella</taxon>
    </lineage>
</organism>